<evidence type="ECO:0000256" key="2">
    <source>
        <dbReference type="SAM" id="MobiDB-lite"/>
    </source>
</evidence>
<protein>
    <submittedName>
        <fullName evidence="3">Uncharacterized protein</fullName>
    </submittedName>
</protein>
<dbReference type="EMBL" id="ADBJ01000017">
    <property type="protein sequence ID" value="EFA83212.1"/>
    <property type="molecule type" value="Genomic_DNA"/>
</dbReference>
<evidence type="ECO:0000313" key="4">
    <source>
        <dbReference type="Proteomes" id="UP000001396"/>
    </source>
</evidence>
<organism evidence="3 4">
    <name type="scientific">Heterostelium pallidum (strain ATCC 26659 / Pp 5 / PN500)</name>
    <name type="common">Cellular slime mold</name>
    <name type="synonym">Polysphondylium pallidum</name>
    <dbReference type="NCBI Taxonomy" id="670386"/>
    <lineage>
        <taxon>Eukaryota</taxon>
        <taxon>Amoebozoa</taxon>
        <taxon>Evosea</taxon>
        <taxon>Eumycetozoa</taxon>
        <taxon>Dictyostelia</taxon>
        <taxon>Acytosteliales</taxon>
        <taxon>Acytosteliaceae</taxon>
        <taxon>Heterostelium</taxon>
    </lineage>
</organism>
<reference evidence="3 4" key="1">
    <citation type="journal article" date="2011" name="Genome Res.">
        <title>Phylogeny-wide analysis of social amoeba genomes highlights ancient origins for complex intercellular communication.</title>
        <authorList>
            <person name="Heidel A.J."/>
            <person name="Lawal H.M."/>
            <person name="Felder M."/>
            <person name="Schilde C."/>
            <person name="Helps N.R."/>
            <person name="Tunggal B."/>
            <person name="Rivero F."/>
            <person name="John U."/>
            <person name="Schleicher M."/>
            <person name="Eichinger L."/>
            <person name="Platzer M."/>
            <person name="Noegel A.A."/>
            <person name="Schaap P."/>
            <person name="Gloeckner G."/>
        </authorList>
    </citation>
    <scope>NUCLEOTIDE SEQUENCE [LARGE SCALE GENOMIC DNA]</scope>
    <source>
        <strain evidence="4">ATCC 26659 / Pp 5 / PN500</strain>
    </source>
</reference>
<dbReference type="PANTHER" id="PTHR31058:SF2">
    <property type="entry name" value="ZINC FINGER C4H2 DOMAIN-CONTAINING PROTEIN"/>
    <property type="match status" value="1"/>
</dbReference>
<dbReference type="Proteomes" id="UP000001396">
    <property type="component" value="Unassembled WGS sequence"/>
</dbReference>
<gene>
    <name evidence="3" type="ORF">PPL_04002</name>
</gene>
<comment type="caution">
    <text evidence="3">The sequence shown here is derived from an EMBL/GenBank/DDBJ whole genome shotgun (WGS) entry which is preliminary data.</text>
</comment>
<dbReference type="GeneID" id="31359489"/>
<dbReference type="GO" id="GO:0005634">
    <property type="term" value="C:nucleus"/>
    <property type="evidence" value="ECO:0007669"/>
    <property type="project" value="TreeGrafter"/>
</dbReference>
<dbReference type="InterPro" id="IPR018482">
    <property type="entry name" value="Znf-C4H2"/>
</dbReference>
<feature type="region of interest" description="Disordered" evidence="2">
    <location>
        <begin position="32"/>
        <end position="78"/>
    </location>
</feature>
<keyword evidence="4" id="KW-1185">Reference proteome</keyword>
<dbReference type="PANTHER" id="PTHR31058">
    <property type="entry name" value="ZINC FINGER C4H2 DOMAIN-CONTAINING PROTEIN"/>
    <property type="match status" value="1"/>
</dbReference>
<proteinExistence type="predicted"/>
<feature type="coiled-coil region" evidence="1">
    <location>
        <begin position="203"/>
        <end position="237"/>
    </location>
</feature>
<sequence>MEISQNSNDNINHVDRDKDNIDKVTTLTTDATATPVISSESNEQESSVNNENNSENLVNSTNSSNNNSNSNNNSDDDDKVKYLKNLSILNSINVKDREYQKIKSNILQETASLRNEDLLLNDLLKERNLLVQEFNKFEAILKDIKNDIHHVCMIVEVDGIIKERNSEKNKIQKHINQLHEVASPIKDSLEELRKSVRLPPLPTIEQENNLKQTEYLNQRLNEEIETISKKQQQANSKRRKSSNS</sequence>
<dbReference type="InParanoid" id="D3B5R4"/>
<evidence type="ECO:0000256" key="1">
    <source>
        <dbReference type="SAM" id="Coils"/>
    </source>
</evidence>
<dbReference type="OMA" id="HQRETEM"/>
<dbReference type="FunCoup" id="D3B5R4">
    <property type="interactions" value="36"/>
</dbReference>
<keyword evidence="1" id="KW-0175">Coiled coil</keyword>
<evidence type="ECO:0000313" key="3">
    <source>
        <dbReference type="EMBL" id="EFA83212.1"/>
    </source>
</evidence>
<name>D3B5R4_HETP5</name>
<feature type="compositionally biased region" description="Low complexity" evidence="2">
    <location>
        <begin position="32"/>
        <end position="73"/>
    </location>
</feature>
<dbReference type="RefSeq" id="XP_020435329.1">
    <property type="nucleotide sequence ID" value="XM_020574915.1"/>
</dbReference>
<dbReference type="AlphaFoldDB" id="D3B5R4"/>
<accession>D3B5R4</accession>
<dbReference type="Pfam" id="PF10146">
    <property type="entry name" value="zf-C4H2"/>
    <property type="match status" value="1"/>
</dbReference>